<feature type="chain" id="PRO_5017224776" description="Alginate export" evidence="1">
    <location>
        <begin position="31"/>
        <end position="445"/>
    </location>
</feature>
<dbReference type="SUPFAM" id="SSF56935">
    <property type="entry name" value="Porins"/>
    <property type="match status" value="1"/>
</dbReference>
<keyword evidence="1" id="KW-0732">Signal</keyword>
<evidence type="ECO:0000313" key="3">
    <source>
        <dbReference type="Proteomes" id="UP000242930"/>
    </source>
</evidence>
<feature type="signal peptide" evidence="1">
    <location>
        <begin position="1"/>
        <end position="30"/>
    </location>
</feature>
<sequence length="445" mass="48347">MSKPRKKPLARAIRAATLLSLLASAPASWAYELYAQGDSQLSADLEAAFGVFHSAESYAQSGTLGEGSAAWQEAYFKYGVSGSQGLSAAGDQLYGKLNWVSSATFGDGDAAGWSNGSERTTKVEDAYLGWRSGQRFAALGENGVDLSFGRQNIVIGDGFLVSGDALNLGDEIADGMLDRGGAYYLTARKAFDQTAVLRLGGEQGLRGDLMWLKSDNRAQGKAEMAVATLEQVTDKGTVGLTYLDVLDTDEEFDFVGRKGIRTYSLRGQGNAGVDNLFLAGEYAHQDRHGDDENAWYLEAGWTFADLPWSPSVNYRYSRFSETYDPLFYGNGRALGTWFQGEVASNYAGPFNNNTQIHHVGLKASPLENLSVGALLYDFDTLDTDNRLNLDGRELNLYAEWGVSEHLFVMPVLGFYKPEADASNGGTQLGNDDTNVYAQLIMATMF</sequence>
<proteinExistence type="predicted"/>
<evidence type="ECO:0000256" key="1">
    <source>
        <dbReference type="SAM" id="SignalP"/>
    </source>
</evidence>
<evidence type="ECO:0008006" key="4">
    <source>
        <dbReference type="Google" id="ProtNLM"/>
    </source>
</evidence>
<keyword evidence="3" id="KW-1185">Reference proteome</keyword>
<dbReference type="AlphaFoldDB" id="A0A1H6TP49"/>
<dbReference type="Proteomes" id="UP000242930">
    <property type="component" value="Unassembled WGS sequence"/>
</dbReference>
<evidence type="ECO:0000313" key="2">
    <source>
        <dbReference type="EMBL" id="SEI78997.1"/>
    </source>
</evidence>
<name>A0A1H6TP49_9PSED</name>
<dbReference type="RefSeq" id="WP_090306902.1">
    <property type="nucleotide sequence ID" value="NZ_FNZE01000002.1"/>
</dbReference>
<dbReference type="OrthoDB" id="6756628at2"/>
<organism evidence="2 3">
    <name type="scientific">Pseudomonas linyingensis</name>
    <dbReference type="NCBI Taxonomy" id="915471"/>
    <lineage>
        <taxon>Bacteria</taxon>
        <taxon>Pseudomonadati</taxon>
        <taxon>Pseudomonadota</taxon>
        <taxon>Gammaproteobacteria</taxon>
        <taxon>Pseudomonadales</taxon>
        <taxon>Pseudomonadaceae</taxon>
        <taxon>Pseudomonas</taxon>
    </lineage>
</organism>
<dbReference type="EMBL" id="FNZE01000002">
    <property type="protein sequence ID" value="SEI78997.1"/>
    <property type="molecule type" value="Genomic_DNA"/>
</dbReference>
<accession>A0A1H6TP49</accession>
<reference evidence="3" key="1">
    <citation type="submission" date="2016-10" db="EMBL/GenBank/DDBJ databases">
        <authorList>
            <person name="Varghese N."/>
            <person name="Submissions S."/>
        </authorList>
    </citation>
    <scope>NUCLEOTIDE SEQUENCE [LARGE SCALE GENOMIC DNA]</scope>
    <source>
        <strain evidence="3">LMG 25967</strain>
    </source>
</reference>
<dbReference type="STRING" id="915471.SAMN05216201_102227"/>
<gene>
    <name evidence="2" type="ORF">SAMN05216201_102227</name>
</gene>
<protein>
    <recommendedName>
        <fullName evidence="4">Alginate export</fullName>
    </recommendedName>
</protein>